<keyword evidence="3 6" id="KW-0812">Transmembrane</keyword>
<protein>
    <submittedName>
        <fullName evidence="7">YitT family protein</fullName>
    </submittedName>
</protein>
<feature type="transmembrane region" description="Helical" evidence="6">
    <location>
        <begin position="103"/>
        <end position="124"/>
    </location>
</feature>
<keyword evidence="5 6" id="KW-0472">Membrane</keyword>
<dbReference type="PANTHER" id="PTHR33545:SF5">
    <property type="entry name" value="UPF0750 MEMBRANE PROTEIN YITT"/>
    <property type="match status" value="1"/>
</dbReference>
<evidence type="ECO:0000256" key="6">
    <source>
        <dbReference type="SAM" id="Phobius"/>
    </source>
</evidence>
<keyword evidence="8" id="KW-1185">Reference proteome</keyword>
<comment type="caution">
    <text evidence="7">The sequence shown here is derived from an EMBL/GenBank/DDBJ whole genome shotgun (WGS) entry which is preliminary data.</text>
</comment>
<sequence length="194" mass="21042">MPPLPKITAIVAGSLLISIGINFFLMPFRVLDGGLIGIALIINYLFGTKVGLVMFLCSIPIFVLAWMYYRDILYNSLHGLWISSLIIDLLEPYHYYFVYYVELAPFTSSALGGVLIGTGIGIMLRFETSTGGTDLLAQFLSKLVPINVGILIFLLDGIIVSLGGLLLSRETLLLSIVTISAGGIATSLCTLKYV</sequence>
<dbReference type="OrthoDB" id="2602718at2"/>
<organism evidence="7 8">
    <name type="scientific">Paenibacillus cremeus</name>
    <dbReference type="NCBI Taxonomy" id="2163881"/>
    <lineage>
        <taxon>Bacteria</taxon>
        <taxon>Bacillati</taxon>
        <taxon>Bacillota</taxon>
        <taxon>Bacilli</taxon>
        <taxon>Bacillales</taxon>
        <taxon>Paenibacillaceae</taxon>
        <taxon>Paenibacillus</taxon>
    </lineage>
</organism>
<comment type="subcellular location">
    <subcellularLocation>
        <location evidence="1">Cell membrane</location>
        <topology evidence="1">Multi-pass membrane protein</topology>
    </subcellularLocation>
</comment>
<evidence type="ECO:0000256" key="4">
    <source>
        <dbReference type="ARBA" id="ARBA00022989"/>
    </source>
</evidence>
<keyword evidence="2" id="KW-1003">Cell membrane</keyword>
<dbReference type="InterPro" id="IPR003740">
    <property type="entry name" value="YitT"/>
</dbReference>
<evidence type="ECO:0000256" key="2">
    <source>
        <dbReference type="ARBA" id="ARBA00022475"/>
    </source>
</evidence>
<dbReference type="Pfam" id="PF02588">
    <property type="entry name" value="YitT_membrane"/>
    <property type="match status" value="1"/>
</dbReference>
<evidence type="ECO:0000256" key="1">
    <source>
        <dbReference type="ARBA" id="ARBA00004651"/>
    </source>
</evidence>
<reference evidence="7 8" key="1">
    <citation type="submission" date="2019-07" db="EMBL/GenBank/DDBJ databases">
        <authorList>
            <person name="Kim J."/>
        </authorList>
    </citation>
    <scope>NUCLEOTIDE SEQUENCE [LARGE SCALE GENOMIC DNA]</scope>
    <source>
        <strain evidence="7 8">JC52</strain>
    </source>
</reference>
<keyword evidence="4 6" id="KW-1133">Transmembrane helix</keyword>
<feature type="transmembrane region" description="Helical" evidence="6">
    <location>
        <begin position="79"/>
        <end position="97"/>
    </location>
</feature>
<evidence type="ECO:0000313" key="8">
    <source>
        <dbReference type="Proteomes" id="UP000317036"/>
    </source>
</evidence>
<dbReference type="AlphaFoldDB" id="A0A559KFQ0"/>
<dbReference type="EMBL" id="VNJI01000005">
    <property type="protein sequence ID" value="TVY10928.1"/>
    <property type="molecule type" value="Genomic_DNA"/>
</dbReference>
<evidence type="ECO:0000256" key="3">
    <source>
        <dbReference type="ARBA" id="ARBA00022692"/>
    </source>
</evidence>
<dbReference type="Proteomes" id="UP000317036">
    <property type="component" value="Unassembled WGS sequence"/>
</dbReference>
<dbReference type="InterPro" id="IPR051461">
    <property type="entry name" value="UPF0750_membrane"/>
</dbReference>
<proteinExistence type="predicted"/>
<name>A0A559KFQ0_9BACL</name>
<dbReference type="GO" id="GO:0005886">
    <property type="term" value="C:plasma membrane"/>
    <property type="evidence" value="ECO:0007669"/>
    <property type="project" value="UniProtKB-SubCell"/>
</dbReference>
<evidence type="ECO:0000256" key="5">
    <source>
        <dbReference type="ARBA" id="ARBA00023136"/>
    </source>
</evidence>
<evidence type="ECO:0000313" key="7">
    <source>
        <dbReference type="EMBL" id="TVY10928.1"/>
    </source>
</evidence>
<feature type="transmembrane region" description="Helical" evidence="6">
    <location>
        <begin position="7"/>
        <end position="28"/>
    </location>
</feature>
<gene>
    <name evidence="7" type="ORF">FPZ49_05475</name>
</gene>
<feature type="transmembrane region" description="Helical" evidence="6">
    <location>
        <begin position="34"/>
        <end position="67"/>
    </location>
</feature>
<accession>A0A559KFQ0</accession>
<feature type="transmembrane region" description="Helical" evidence="6">
    <location>
        <begin position="144"/>
        <end position="166"/>
    </location>
</feature>
<dbReference type="PANTHER" id="PTHR33545">
    <property type="entry name" value="UPF0750 MEMBRANE PROTEIN YITT-RELATED"/>
    <property type="match status" value="1"/>
</dbReference>
<feature type="transmembrane region" description="Helical" evidence="6">
    <location>
        <begin position="172"/>
        <end position="191"/>
    </location>
</feature>